<dbReference type="AlphaFoldDB" id="A0A0C9YEW9"/>
<protein>
    <recommendedName>
        <fullName evidence="3">Protein HIR</fullName>
    </recommendedName>
</protein>
<gene>
    <name evidence="1" type="ORF">PISMIDRAFT_18749</name>
</gene>
<evidence type="ECO:0000313" key="1">
    <source>
        <dbReference type="EMBL" id="KIK12434.1"/>
    </source>
</evidence>
<sequence length="120" mass="13571">MCHSSPVYTPGWRALVGLLETMTVAKYTLIETDDTVLAVAFAEESQVVGGYFDGDIRRWRIEDGQEQGQTLTAGDPILSIAVSQDWQWIVPGDRGKKATVWNAVTHEKVLDTKHQRRWNR</sequence>
<dbReference type="InterPro" id="IPR036322">
    <property type="entry name" value="WD40_repeat_dom_sf"/>
</dbReference>
<dbReference type="EMBL" id="KN834083">
    <property type="protein sequence ID" value="KIK12434.1"/>
    <property type="molecule type" value="Genomic_DNA"/>
</dbReference>
<dbReference type="Proteomes" id="UP000054018">
    <property type="component" value="Unassembled WGS sequence"/>
</dbReference>
<keyword evidence="2" id="KW-1185">Reference proteome</keyword>
<evidence type="ECO:0008006" key="3">
    <source>
        <dbReference type="Google" id="ProtNLM"/>
    </source>
</evidence>
<dbReference type="HOGENOM" id="CLU_2050557_0_0_1"/>
<proteinExistence type="predicted"/>
<dbReference type="SUPFAM" id="SSF50978">
    <property type="entry name" value="WD40 repeat-like"/>
    <property type="match status" value="1"/>
</dbReference>
<dbReference type="OrthoDB" id="2658855at2759"/>
<reference evidence="1 2" key="1">
    <citation type="submission" date="2014-04" db="EMBL/GenBank/DDBJ databases">
        <authorList>
            <consortium name="DOE Joint Genome Institute"/>
            <person name="Kuo A."/>
            <person name="Kohler A."/>
            <person name="Costa M.D."/>
            <person name="Nagy L.G."/>
            <person name="Floudas D."/>
            <person name="Copeland A."/>
            <person name="Barry K.W."/>
            <person name="Cichocki N."/>
            <person name="Veneault-Fourrey C."/>
            <person name="LaButti K."/>
            <person name="Lindquist E.A."/>
            <person name="Lipzen A."/>
            <person name="Lundell T."/>
            <person name="Morin E."/>
            <person name="Murat C."/>
            <person name="Sun H."/>
            <person name="Tunlid A."/>
            <person name="Henrissat B."/>
            <person name="Grigoriev I.V."/>
            <person name="Hibbett D.S."/>
            <person name="Martin F."/>
            <person name="Nordberg H.P."/>
            <person name="Cantor M.N."/>
            <person name="Hua S.X."/>
        </authorList>
    </citation>
    <scope>NUCLEOTIDE SEQUENCE [LARGE SCALE GENOMIC DNA]</scope>
    <source>
        <strain evidence="1 2">441</strain>
    </source>
</reference>
<name>A0A0C9YEW9_9AGAM</name>
<reference evidence="2" key="2">
    <citation type="submission" date="2015-01" db="EMBL/GenBank/DDBJ databases">
        <title>Evolutionary Origins and Diversification of the Mycorrhizal Mutualists.</title>
        <authorList>
            <consortium name="DOE Joint Genome Institute"/>
            <consortium name="Mycorrhizal Genomics Consortium"/>
            <person name="Kohler A."/>
            <person name="Kuo A."/>
            <person name="Nagy L.G."/>
            <person name="Floudas D."/>
            <person name="Copeland A."/>
            <person name="Barry K.W."/>
            <person name="Cichocki N."/>
            <person name="Veneault-Fourrey C."/>
            <person name="LaButti K."/>
            <person name="Lindquist E.A."/>
            <person name="Lipzen A."/>
            <person name="Lundell T."/>
            <person name="Morin E."/>
            <person name="Murat C."/>
            <person name="Riley R."/>
            <person name="Ohm R."/>
            <person name="Sun H."/>
            <person name="Tunlid A."/>
            <person name="Henrissat B."/>
            <person name="Grigoriev I.V."/>
            <person name="Hibbett D.S."/>
            <person name="Martin F."/>
        </authorList>
    </citation>
    <scope>NUCLEOTIDE SEQUENCE [LARGE SCALE GENOMIC DNA]</scope>
    <source>
        <strain evidence="2">441</strain>
    </source>
</reference>
<dbReference type="InterPro" id="IPR015943">
    <property type="entry name" value="WD40/YVTN_repeat-like_dom_sf"/>
</dbReference>
<evidence type="ECO:0000313" key="2">
    <source>
        <dbReference type="Proteomes" id="UP000054018"/>
    </source>
</evidence>
<dbReference type="Gene3D" id="2.130.10.10">
    <property type="entry name" value="YVTN repeat-like/Quinoprotein amine dehydrogenase"/>
    <property type="match status" value="1"/>
</dbReference>
<accession>A0A0C9YEW9</accession>
<organism evidence="1 2">
    <name type="scientific">Pisolithus microcarpus 441</name>
    <dbReference type="NCBI Taxonomy" id="765257"/>
    <lineage>
        <taxon>Eukaryota</taxon>
        <taxon>Fungi</taxon>
        <taxon>Dikarya</taxon>
        <taxon>Basidiomycota</taxon>
        <taxon>Agaricomycotina</taxon>
        <taxon>Agaricomycetes</taxon>
        <taxon>Agaricomycetidae</taxon>
        <taxon>Boletales</taxon>
        <taxon>Sclerodermatineae</taxon>
        <taxon>Pisolithaceae</taxon>
        <taxon>Pisolithus</taxon>
    </lineage>
</organism>